<proteinExistence type="predicted"/>
<comment type="caution">
    <text evidence="2">The sequence shown here is derived from an EMBL/GenBank/DDBJ whole genome shotgun (WGS) entry which is preliminary data.</text>
</comment>
<gene>
    <name evidence="2" type="ORF">RHODGE_RHODGE_01117</name>
</gene>
<keyword evidence="1" id="KW-0812">Transmembrane</keyword>
<evidence type="ECO:0000313" key="3">
    <source>
        <dbReference type="Proteomes" id="UP000289200"/>
    </source>
</evidence>
<keyword evidence="1" id="KW-0472">Membrane</keyword>
<dbReference type="AlphaFoldDB" id="A0A3S5CY79"/>
<sequence length="53" mass="6093">MRRYKSLVYSAGVNAIFSALPMWMTLLILGLLWASEQLASTGRRPYRAVTEFR</sequence>
<dbReference type="RefSeq" id="WP_165363797.1">
    <property type="nucleotide sequence ID" value="NZ_UWOC01000088.1"/>
</dbReference>
<dbReference type="EMBL" id="UWOC01000088">
    <property type="protein sequence ID" value="VCU07974.1"/>
    <property type="molecule type" value="Genomic_DNA"/>
</dbReference>
<accession>A0A3S5CY79</accession>
<keyword evidence="3" id="KW-1185">Reference proteome</keyword>
<organism evidence="2 3">
    <name type="scientific">Rhodoplanes serenus</name>
    <dbReference type="NCBI Taxonomy" id="200615"/>
    <lineage>
        <taxon>Bacteria</taxon>
        <taxon>Pseudomonadati</taxon>
        <taxon>Pseudomonadota</taxon>
        <taxon>Alphaproteobacteria</taxon>
        <taxon>Hyphomicrobiales</taxon>
        <taxon>Nitrobacteraceae</taxon>
        <taxon>Rhodoplanes</taxon>
    </lineage>
</organism>
<evidence type="ECO:0000313" key="2">
    <source>
        <dbReference type="EMBL" id="VCU07974.1"/>
    </source>
</evidence>
<reference evidence="3" key="1">
    <citation type="submission" date="2018-10" db="EMBL/GenBank/DDBJ databases">
        <authorList>
            <person name="Peiro R."/>
            <person name="Begona"/>
            <person name="Cbmso G."/>
            <person name="Lopez M."/>
            <person name="Gonzalez S."/>
            <person name="Sacristan E."/>
            <person name="Castillo E."/>
        </authorList>
    </citation>
    <scope>NUCLEOTIDE SEQUENCE [LARGE SCALE GENOMIC DNA]</scope>
</reference>
<protein>
    <submittedName>
        <fullName evidence="2">Uncharacterized protein</fullName>
    </submittedName>
</protein>
<dbReference type="Proteomes" id="UP000289200">
    <property type="component" value="Unassembled WGS sequence"/>
</dbReference>
<name>A0A3S5CY79_9BRAD</name>
<keyword evidence="1" id="KW-1133">Transmembrane helix</keyword>
<evidence type="ECO:0000256" key="1">
    <source>
        <dbReference type="SAM" id="Phobius"/>
    </source>
</evidence>
<feature type="transmembrane region" description="Helical" evidence="1">
    <location>
        <begin position="7"/>
        <end position="34"/>
    </location>
</feature>